<name>A0A5D0NYD0_9ACTN</name>
<accession>A0A5D0NYD0</accession>
<dbReference type="Gene3D" id="3.40.50.1970">
    <property type="match status" value="1"/>
</dbReference>
<sequence length="235" mass="23671">MTSPTTSAPADAVEELGFARVDIGRGRRRGHPEAVYCEGKTVAEVVAIARSLVGSGAENVLATRASAETLGALRAAFPGAVVHERARLAVLAPVSRPGAGRVDVVCGRPEDEPAAEEAALVAEAMGSRVVRRYDAPVHDPAALPGWLGEQDPPAVFVVADGTGGALPTLVSGLVDRMVIALPTAAGGAPAGRAALLSALNSCSPGVVAVNIDNGYGAGYAAHMINAPRAVTTVMA</sequence>
<dbReference type="SUPFAM" id="SSF52255">
    <property type="entry name" value="N5-CAIR mutase (phosphoribosylaminoimidazole carboxylase, PurE)"/>
    <property type="match status" value="1"/>
</dbReference>
<dbReference type="Pfam" id="PF00731">
    <property type="entry name" value="AIRC"/>
    <property type="match status" value="1"/>
</dbReference>
<dbReference type="SMART" id="SM01001">
    <property type="entry name" value="AIRC"/>
    <property type="match status" value="1"/>
</dbReference>
<evidence type="ECO:0000313" key="3">
    <source>
        <dbReference type="Proteomes" id="UP000323380"/>
    </source>
</evidence>
<dbReference type="GO" id="GO:0006189">
    <property type="term" value="P:'de novo' IMP biosynthetic process"/>
    <property type="evidence" value="ECO:0007669"/>
    <property type="project" value="InterPro"/>
</dbReference>
<gene>
    <name evidence="2" type="ORF">FXF69_11085</name>
</gene>
<evidence type="ECO:0000259" key="1">
    <source>
        <dbReference type="SMART" id="SM01001"/>
    </source>
</evidence>
<dbReference type="EMBL" id="VSFG01000001">
    <property type="protein sequence ID" value="TYB49590.1"/>
    <property type="molecule type" value="Genomic_DNA"/>
</dbReference>
<feature type="domain" description="PurE" evidence="1">
    <location>
        <begin position="100"/>
        <end position="230"/>
    </location>
</feature>
<dbReference type="STRING" id="1220554.GCA_001552135_03550"/>
<dbReference type="AlphaFoldDB" id="A0A5D0NYD0"/>
<protein>
    <submittedName>
        <fullName evidence="2">1-(5-phosphoribosyl)-5-amino-4-imidazole-carboxylate carboxylase</fullName>
    </submittedName>
</protein>
<dbReference type="Proteomes" id="UP000323380">
    <property type="component" value="Unassembled WGS sequence"/>
</dbReference>
<evidence type="ECO:0000313" key="2">
    <source>
        <dbReference type="EMBL" id="TYB49590.1"/>
    </source>
</evidence>
<dbReference type="GO" id="GO:0016787">
    <property type="term" value="F:hydrolase activity"/>
    <property type="evidence" value="ECO:0007669"/>
    <property type="project" value="InterPro"/>
</dbReference>
<dbReference type="RefSeq" id="WP_067892469.1">
    <property type="nucleotide sequence ID" value="NZ_VSFG01000001.1"/>
</dbReference>
<dbReference type="PANTHER" id="PTHR43064">
    <property type="entry name" value="PHOSPHORIBOSYLAMINOIMIDAZOLE CARBOXYLASE-RELATED"/>
    <property type="match status" value="1"/>
</dbReference>
<dbReference type="InterPro" id="IPR000031">
    <property type="entry name" value="PurE_dom"/>
</dbReference>
<dbReference type="InterPro" id="IPR039476">
    <property type="entry name" value="P2CMN_synthase_LarB"/>
</dbReference>
<proteinExistence type="predicted"/>
<organism evidence="2 3">
    <name type="scientific">Actinomadura chibensis</name>
    <dbReference type="NCBI Taxonomy" id="392828"/>
    <lineage>
        <taxon>Bacteria</taxon>
        <taxon>Bacillati</taxon>
        <taxon>Actinomycetota</taxon>
        <taxon>Actinomycetes</taxon>
        <taxon>Streptosporangiales</taxon>
        <taxon>Thermomonosporaceae</taxon>
        <taxon>Actinomadura</taxon>
    </lineage>
</organism>
<keyword evidence="3" id="KW-1185">Reference proteome</keyword>
<reference evidence="2 3" key="1">
    <citation type="submission" date="2019-08" db="EMBL/GenBank/DDBJ databases">
        <title>Actinomadura sp. nov. CYP1-5 isolated from mountain soil.</title>
        <authorList>
            <person name="Songsumanus A."/>
            <person name="Kuncharoen N."/>
            <person name="Kudo T."/>
            <person name="Yuki M."/>
            <person name="Igarashi Y."/>
            <person name="Tanasupawat S."/>
        </authorList>
    </citation>
    <scope>NUCLEOTIDE SEQUENCE [LARGE SCALE GENOMIC DNA]</scope>
    <source>
        <strain evidence="2 3">JCM 14158</strain>
    </source>
</reference>
<dbReference type="PANTHER" id="PTHR43064:SF1">
    <property type="entry name" value="SLL1489 PROTEIN"/>
    <property type="match status" value="1"/>
</dbReference>
<comment type="caution">
    <text evidence="2">The sequence shown here is derived from an EMBL/GenBank/DDBJ whole genome shotgun (WGS) entry which is preliminary data.</text>
</comment>